<feature type="transmembrane region" description="Helical" evidence="7">
    <location>
        <begin position="101"/>
        <end position="120"/>
    </location>
</feature>
<evidence type="ECO:0000256" key="4">
    <source>
        <dbReference type="ARBA" id="ARBA00022989"/>
    </source>
</evidence>
<name>A0AAI8VUQ6_9PEZI</name>
<evidence type="ECO:0000256" key="2">
    <source>
        <dbReference type="ARBA" id="ARBA00022448"/>
    </source>
</evidence>
<keyword evidence="4 7" id="KW-1133">Transmembrane helix</keyword>
<evidence type="ECO:0000256" key="7">
    <source>
        <dbReference type="SAM" id="Phobius"/>
    </source>
</evidence>
<keyword evidence="9" id="KW-1185">Reference proteome</keyword>
<evidence type="ECO:0000256" key="1">
    <source>
        <dbReference type="ARBA" id="ARBA00004141"/>
    </source>
</evidence>
<dbReference type="Pfam" id="PF25539">
    <property type="entry name" value="Bestrophin_2"/>
    <property type="match status" value="1"/>
</dbReference>
<evidence type="ECO:0000256" key="5">
    <source>
        <dbReference type="ARBA" id="ARBA00023065"/>
    </source>
</evidence>
<dbReference type="InterPro" id="IPR044669">
    <property type="entry name" value="YneE/VCCN1/2-like"/>
</dbReference>
<gene>
    <name evidence="8" type="ORF">KHLLAP_LOCUS11463</name>
</gene>
<proteinExistence type="predicted"/>
<dbReference type="AlphaFoldDB" id="A0AAI8VUQ6"/>
<protein>
    <submittedName>
        <fullName evidence="8">Uu.00g066200.m01.CDS01</fullName>
    </submittedName>
</protein>
<sequence>MEDHKVRMSTSQETLLSERNTTRFTPELFMMGSSRDHRRSVDSSKFDEYFLGPRELDRHSKWPTMLRIHGSTLPELILSLLLVGVWTTSVCLFSRHVRDLGIKNTLLTVLGFVVALSLSFRSSTAYER</sequence>
<keyword evidence="6 7" id="KW-0472">Membrane</keyword>
<evidence type="ECO:0000313" key="9">
    <source>
        <dbReference type="Proteomes" id="UP001295740"/>
    </source>
</evidence>
<evidence type="ECO:0000256" key="3">
    <source>
        <dbReference type="ARBA" id="ARBA00022692"/>
    </source>
</evidence>
<evidence type="ECO:0000313" key="8">
    <source>
        <dbReference type="EMBL" id="CAJ2510995.1"/>
    </source>
</evidence>
<organism evidence="8 9">
    <name type="scientific">Anthostomella pinea</name>
    <dbReference type="NCBI Taxonomy" id="933095"/>
    <lineage>
        <taxon>Eukaryota</taxon>
        <taxon>Fungi</taxon>
        <taxon>Dikarya</taxon>
        <taxon>Ascomycota</taxon>
        <taxon>Pezizomycotina</taxon>
        <taxon>Sordariomycetes</taxon>
        <taxon>Xylariomycetidae</taxon>
        <taxon>Xylariales</taxon>
        <taxon>Xylariaceae</taxon>
        <taxon>Anthostomella</taxon>
    </lineage>
</organism>
<comment type="caution">
    <text evidence="8">The sequence shown here is derived from an EMBL/GenBank/DDBJ whole genome shotgun (WGS) entry which is preliminary data.</text>
</comment>
<keyword evidence="5" id="KW-0406">Ion transport</keyword>
<dbReference type="GO" id="GO:0005254">
    <property type="term" value="F:chloride channel activity"/>
    <property type="evidence" value="ECO:0007669"/>
    <property type="project" value="InterPro"/>
</dbReference>
<accession>A0AAI8VUQ6</accession>
<keyword evidence="2" id="KW-0813">Transport</keyword>
<evidence type="ECO:0000256" key="6">
    <source>
        <dbReference type="ARBA" id="ARBA00023136"/>
    </source>
</evidence>
<dbReference type="Proteomes" id="UP001295740">
    <property type="component" value="Unassembled WGS sequence"/>
</dbReference>
<comment type="subcellular location">
    <subcellularLocation>
        <location evidence="1">Membrane</location>
        <topology evidence="1">Multi-pass membrane protein</topology>
    </subcellularLocation>
</comment>
<dbReference type="EMBL" id="CAUWAG010000018">
    <property type="protein sequence ID" value="CAJ2510995.1"/>
    <property type="molecule type" value="Genomic_DNA"/>
</dbReference>
<dbReference type="GO" id="GO:0016020">
    <property type="term" value="C:membrane"/>
    <property type="evidence" value="ECO:0007669"/>
    <property type="project" value="UniProtKB-SubCell"/>
</dbReference>
<reference evidence="8" key="1">
    <citation type="submission" date="2023-10" db="EMBL/GenBank/DDBJ databases">
        <authorList>
            <person name="Hackl T."/>
        </authorList>
    </citation>
    <scope>NUCLEOTIDE SEQUENCE</scope>
</reference>
<keyword evidence="3 7" id="KW-0812">Transmembrane</keyword>
<feature type="transmembrane region" description="Helical" evidence="7">
    <location>
        <begin position="76"/>
        <end position="95"/>
    </location>
</feature>